<protein>
    <submittedName>
        <fullName evidence="3">Uncharacterized protein</fullName>
    </submittedName>
</protein>
<feature type="transmembrane region" description="Helical" evidence="2">
    <location>
        <begin position="125"/>
        <end position="144"/>
    </location>
</feature>
<evidence type="ECO:0000313" key="4">
    <source>
        <dbReference type="Proteomes" id="UP001139068"/>
    </source>
</evidence>
<organism evidence="3 4">
    <name type="scientific">Candidatus Mycolicibacterium alkanivorans</name>
    <dbReference type="NCBI Taxonomy" id="2954114"/>
    <lineage>
        <taxon>Bacteria</taxon>
        <taxon>Bacillati</taxon>
        <taxon>Actinomycetota</taxon>
        <taxon>Actinomycetes</taxon>
        <taxon>Mycobacteriales</taxon>
        <taxon>Mycobacteriaceae</taxon>
        <taxon>Mycolicibacterium</taxon>
    </lineage>
</organism>
<sequence length="257" mass="26637">MTTDANVTSEDVLAGQPAAPTTAEPVTPEPTAEPHTTATATPPRSLSVPKSPVTRQQVDQLGRTVVKALTAIGRAVAVVARFGAGVVRRIWRVVEAVPPAVQGSGVAAVGMLLGVIGAIALHNTLGLICTVVIIPVCASILGALGHRWYSGLGASVQPRAIAHPAASAASDLQRSVEYVDKKLALALTTFGTDRHQQAVVALFQAKTAVELTLGTEQDTESYVDVPLRADDYGLRPRIRAGSDTTSALRESNSLAAS</sequence>
<reference evidence="3" key="1">
    <citation type="journal article" date="2022" name="ISME J.">
        <title>Identification of active gaseous-alkane degraders at natural gas seeps.</title>
        <authorList>
            <person name="Farhan Ul Haque M."/>
            <person name="Hernandez M."/>
            <person name="Crombie A.T."/>
            <person name="Murrell J.C."/>
        </authorList>
    </citation>
    <scope>NUCLEOTIDE SEQUENCE</scope>
    <source>
        <strain evidence="3">ANDR5</strain>
    </source>
</reference>
<gene>
    <name evidence="3" type="ORF">K9U37_07705</name>
</gene>
<name>A0ABS9YV99_9MYCO</name>
<proteinExistence type="predicted"/>
<evidence type="ECO:0000256" key="2">
    <source>
        <dbReference type="SAM" id="Phobius"/>
    </source>
</evidence>
<evidence type="ECO:0000256" key="1">
    <source>
        <dbReference type="SAM" id="MobiDB-lite"/>
    </source>
</evidence>
<evidence type="ECO:0000313" key="3">
    <source>
        <dbReference type="EMBL" id="MCI4674797.1"/>
    </source>
</evidence>
<accession>A0ABS9YV99</accession>
<dbReference type="RefSeq" id="WP_243071186.1">
    <property type="nucleotide sequence ID" value="NZ_JAIVFL010000001.1"/>
</dbReference>
<keyword evidence="4" id="KW-1185">Reference proteome</keyword>
<feature type="region of interest" description="Disordered" evidence="1">
    <location>
        <begin position="1"/>
        <end position="54"/>
    </location>
</feature>
<feature type="transmembrane region" description="Helical" evidence="2">
    <location>
        <begin position="96"/>
        <end position="119"/>
    </location>
</feature>
<keyword evidence="2" id="KW-0812">Transmembrane</keyword>
<dbReference type="Proteomes" id="UP001139068">
    <property type="component" value="Unassembled WGS sequence"/>
</dbReference>
<comment type="caution">
    <text evidence="3">The sequence shown here is derived from an EMBL/GenBank/DDBJ whole genome shotgun (WGS) entry which is preliminary data.</text>
</comment>
<dbReference type="EMBL" id="JAIVFL010000001">
    <property type="protein sequence ID" value="MCI4674797.1"/>
    <property type="molecule type" value="Genomic_DNA"/>
</dbReference>
<keyword evidence="2" id="KW-0472">Membrane</keyword>
<feature type="compositionally biased region" description="Low complexity" evidence="1">
    <location>
        <begin position="17"/>
        <end position="43"/>
    </location>
</feature>
<keyword evidence="2" id="KW-1133">Transmembrane helix</keyword>